<dbReference type="PROSITE" id="PS51257">
    <property type="entry name" value="PROKAR_LIPOPROTEIN"/>
    <property type="match status" value="1"/>
</dbReference>
<evidence type="ECO:0008006" key="4">
    <source>
        <dbReference type="Google" id="ProtNLM"/>
    </source>
</evidence>
<accession>A0A679IU49</accession>
<evidence type="ECO:0000256" key="1">
    <source>
        <dbReference type="SAM" id="MobiDB-lite"/>
    </source>
</evidence>
<name>A0A679IU49_VARPD</name>
<sequence length="314" mass="31764">MKNKSNGRVRPSWIVASACAAGLAGCGGGGGGSDAGGLPMLPVLPAAAPASAPAPAPAPAPEPNRDPMPGSEPLPSLDAPQAGSTAAAGNDSEGIYASLLDITLIGADGSIASKDHIGTMWGSLTVTGLDWSFNPDTAYYFIDASPVTGSGTFTPKKVMNGTYSWDQRAPSAFGPQKYAVENALAVSQDSVTGKWANPDSNYGVGLSIEVDATGAFTGKTAGVQVGDCSISGVLAQAQPGTSKNMYGFALNAVDAGIDGKNACKLSTNRPYRGPAAIVLVPAGAYEGNGYFRRVFFLVKTDNGATLTASLQKQP</sequence>
<keyword evidence="2" id="KW-0732">Signal</keyword>
<reference evidence="3" key="1">
    <citation type="submission" date="2019-12" db="EMBL/GenBank/DDBJ databases">
        <authorList>
            <person name="Cremers G."/>
        </authorList>
    </citation>
    <scope>NUCLEOTIDE SEQUENCE</scope>
    <source>
        <strain evidence="3">Vvax</strain>
    </source>
</reference>
<protein>
    <recommendedName>
        <fullName evidence="4">Lipoprotein</fullName>
    </recommendedName>
</protein>
<dbReference type="AlphaFoldDB" id="A0A679IU49"/>
<evidence type="ECO:0000313" key="3">
    <source>
        <dbReference type="EMBL" id="CAA2099757.1"/>
    </source>
</evidence>
<feature type="signal peptide" evidence="2">
    <location>
        <begin position="1"/>
        <end position="20"/>
    </location>
</feature>
<feature type="compositionally biased region" description="Pro residues" evidence="1">
    <location>
        <begin position="52"/>
        <end position="62"/>
    </location>
</feature>
<feature type="region of interest" description="Disordered" evidence="1">
    <location>
        <begin position="48"/>
        <end position="89"/>
    </location>
</feature>
<feature type="chain" id="PRO_5025371955" description="Lipoprotein" evidence="2">
    <location>
        <begin position="21"/>
        <end position="314"/>
    </location>
</feature>
<gene>
    <name evidence="3" type="ORF">VVAX_00398</name>
</gene>
<evidence type="ECO:0000256" key="2">
    <source>
        <dbReference type="SAM" id="SignalP"/>
    </source>
</evidence>
<dbReference type="RefSeq" id="WP_339088161.1">
    <property type="nucleotide sequence ID" value="NZ_LR743507.1"/>
</dbReference>
<dbReference type="EMBL" id="LR743507">
    <property type="protein sequence ID" value="CAA2099757.1"/>
    <property type="molecule type" value="Genomic_DNA"/>
</dbReference>
<organism evidence="3">
    <name type="scientific">Variovorax paradoxus</name>
    <dbReference type="NCBI Taxonomy" id="34073"/>
    <lineage>
        <taxon>Bacteria</taxon>
        <taxon>Pseudomonadati</taxon>
        <taxon>Pseudomonadota</taxon>
        <taxon>Betaproteobacteria</taxon>
        <taxon>Burkholderiales</taxon>
        <taxon>Comamonadaceae</taxon>
        <taxon>Variovorax</taxon>
    </lineage>
</organism>
<proteinExistence type="predicted"/>